<proteinExistence type="predicted"/>
<evidence type="ECO:0000313" key="4">
    <source>
        <dbReference type="Proteomes" id="UP001458880"/>
    </source>
</evidence>
<evidence type="ECO:0000256" key="1">
    <source>
        <dbReference type="SAM" id="MobiDB-lite"/>
    </source>
</evidence>
<dbReference type="Proteomes" id="UP001458880">
    <property type="component" value="Unassembled WGS sequence"/>
</dbReference>
<name>A0AAW1MLU0_POPJA</name>
<dbReference type="EMBL" id="JASPKY010000030">
    <property type="protein sequence ID" value="KAK9747464.1"/>
    <property type="molecule type" value="Genomic_DNA"/>
</dbReference>
<keyword evidence="4" id="KW-1185">Reference proteome</keyword>
<protein>
    <submittedName>
        <fullName evidence="3">Uncharacterized protein</fullName>
    </submittedName>
</protein>
<gene>
    <name evidence="3" type="ORF">QE152_g5213</name>
</gene>
<reference evidence="3 4" key="1">
    <citation type="journal article" date="2024" name="BMC Genomics">
        <title>De novo assembly and annotation of Popillia japonica's genome with initial clues to its potential as an invasive pest.</title>
        <authorList>
            <person name="Cucini C."/>
            <person name="Boschi S."/>
            <person name="Funari R."/>
            <person name="Cardaioli E."/>
            <person name="Iannotti N."/>
            <person name="Marturano G."/>
            <person name="Paoli F."/>
            <person name="Bruttini M."/>
            <person name="Carapelli A."/>
            <person name="Frati F."/>
            <person name="Nardi F."/>
        </authorList>
    </citation>
    <scope>NUCLEOTIDE SEQUENCE [LARGE SCALE GENOMIC DNA]</scope>
    <source>
        <strain evidence="3">DMR45628</strain>
    </source>
</reference>
<feature type="compositionally biased region" description="Low complexity" evidence="1">
    <location>
        <begin position="80"/>
        <end position="97"/>
    </location>
</feature>
<feature type="compositionally biased region" description="Basic and acidic residues" evidence="1">
    <location>
        <begin position="131"/>
        <end position="152"/>
    </location>
</feature>
<evidence type="ECO:0000256" key="2">
    <source>
        <dbReference type="SAM" id="SignalP"/>
    </source>
</evidence>
<dbReference type="AlphaFoldDB" id="A0AAW1MLU0"/>
<evidence type="ECO:0000313" key="3">
    <source>
        <dbReference type="EMBL" id="KAK9747464.1"/>
    </source>
</evidence>
<feature type="chain" id="PRO_5043587229" evidence="2">
    <location>
        <begin position="20"/>
        <end position="159"/>
    </location>
</feature>
<sequence length="159" mass="17626">MVALLTILIQCLRVFIRLCAWVMRCLRGQVKLDEKSSNTQTPKHLSLEEEEENAARIEEGEITWDNEVIRIVFYWRPGKAVPSSEPPAASSSVLPGPSSVPPPPSPVSAPPPKSASEEPQTPAAGSRTHSRSRERMRRPGDNSEKIKSDNSSKNKQMQI</sequence>
<comment type="caution">
    <text evidence="3">The sequence shown here is derived from an EMBL/GenBank/DDBJ whole genome shotgun (WGS) entry which is preliminary data.</text>
</comment>
<feature type="region of interest" description="Disordered" evidence="1">
    <location>
        <begin position="80"/>
        <end position="159"/>
    </location>
</feature>
<feature type="compositionally biased region" description="Pro residues" evidence="1">
    <location>
        <begin position="98"/>
        <end position="113"/>
    </location>
</feature>
<feature type="signal peptide" evidence="2">
    <location>
        <begin position="1"/>
        <end position="19"/>
    </location>
</feature>
<keyword evidence="2" id="KW-0732">Signal</keyword>
<organism evidence="3 4">
    <name type="scientific">Popillia japonica</name>
    <name type="common">Japanese beetle</name>
    <dbReference type="NCBI Taxonomy" id="7064"/>
    <lineage>
        <taxon>Eukaryota</taxon>
        <taxon>Metazoa</taxon>
        <taxon>Ecdysozoa</taxon>
        <taxon>Arthropoda</taxon>
        <taxon>Hexapoda</taxon>
        <taxon>Insecta</taxon>
        <taxon>Pterygota</taxon>
        <taxon>Neoptera</taxon>
        <taxon>Endopterygota</taxon>
        <taxon>Coleoptera</taxon>
        <taxon>Polyphaga</taxon>
        <taxon>Scarabaeiformia</taxon>
        <taxon>Scarabaeidae</taxon>
        <taxon>Rutelinae</taxon>
        <taxon>Popillia</taxon>
    </lineage>
</organism>
<accession>A0AAW1MLU0</accession>